<dbReference type="Proteomes" id="UP000482960">
    <property type="component" value="Unassembled WGS sequence"/>
</dbReference>
<dbReference type="InterPro" id="IPR039422">
    <property type="entry name" value="MarR/SlyA-like"/>
</dbReference>
<sequence length="159" mass="17825">MADNRGISAALVRLSFLVQRLYAQVCGRHDLSPAQAQLMCVIKDQPRGMTELTHMLGLERPGLTGLVDRIERRGLLRRETTRHDRRAVMVALTPRGKEITEAFFAEVTDNLQRVVAHLPADDQRQFEDTAFSIILTEHVPAIFGDPEAPAADPTRQESQ</sequence>
<evidence type="ECO:0000259" key="1">
    <source>
        <dbReference type="PROSITE" id="PS50995"/>
    </source>
</evidence>
<accession>A0A6V8L4H8</accession>
<protein>
    <submittedName>
        <fullName evidence="2">Transcriptional regulator</fullName>
    </submittedName>
</protein>
<dbReference type="SMART" id="SM00347">
    <property type="entry name" value="HTH_MARR"/>
    <property type="match status" value="1"/>
</dbReference>
<evidence type="ECO:0000313" key="3">
    <source>
        <dbReference type="Proteomes" id="UP000482960"/>
    </source>
</evidence>
<dbReference type="PRINTS" id="PR00598">
    <property type="entry name" value="HTHMARR"/>
</dbReference>
<dbReference type="PROSITE" id="PS50995">
    <property type="entry name" value="HTH_MARR_2"/>
    <property type="match status" value="1"/>
</dbReference>
<dbReference type="InterPro" id="IPR036390">
    <property type="entry name" value="WH_DNA-bd_sf"/>
</dbReference>
<gene>
    <name evidence="2" type="ORF">Prum_012070</name>
</gene>
<reference evidence="2 3" key="1">
    <citation type="submission" date="2020-03" db="EMBL/GenBank/DDBJ databases">
        <title>Whole genome shotgun sequence of Phytohabitans rumicis NBRC 108638.</title>
        <authorList>
            <person name="Komaki H."/>
            <person name="Tamura T."/>
        </authorList>
    </citation>
    <scope>NUCLEOTIDE SEQUENCE [LARGE SCALE GENOMIC DNA]</scope>
    <source>
        <strain evidence="2 3">NBRC 108638</strain>
    </source>
</reference>
<comment type="caution">
    <text evidence="2">The sequence shown here is derived from an EMBL/GenBank/DDBJ whole genome shotgun (WGS) entry which is preliminary data.</text>
</comment>
<organism evidence="2 3">
    <name type="scientific">Phytohabitans rumicis</name>
    <dbReference type="NCBI Taxonomy" id="1076125"/>
    <lineage>
        <taxon>Bacteria</taxon>
        <taxon>Bacillati</taxon>
        <taxon>Actinomycetota</taxon>
        <taxon>Actinomycetes</taxon>
        <taxon>Micromonosporales</taxon>
        <taxon>Micromonosporaceae</taxon>
    </lineage>
</organism>
<dbReference type="InterPro" id="IPR036388">
    <property type="entry name" value="WH-like_DNA-bd_sf"/>
</dbReference>
<dbReference type="Gene3D" id="1.10.10.10">
    <property type="entry name" value="Winged helix-like DNA-binding domain superfamily/Winged helix DNA-binding domain"/>
    <property type="match status" value="1"/>
</dbReference>
<dbReference type="Pfam" id="PF12802">
    <property type="entry name" value="MarR_2"/>
    <property type="match status" value="1"/>
</dbReference>
<name>A0A6V8L4H8_9ACTN</name>
<dbReference type="AlphaFoldDB" id="A0A6V8L4H8"/>
<dbReference type="InterPro" id="IPR000835">
    <property type="entry name" value="HTH_MarR-typ"/>
</dbReference>
<reference evidence="2 3" key="2">
    <citation type="submission" date="2020-03" db="EMBL/GenBank/DDBJ databases">
        <authorList>
            <person name="Ichikawa N."/>
            <person name="Kimura A."/>
            <person name="Kitahashi Y."/>
            <person name="Uohara A."/>
        </authorList>
    </citation>
    <scope>NUCLEOTIDE SEQUENCE [LARGE SCALE GENOMIC DNA]</scope>
    <source>
        <strain evidence="2 3">NBRC 108638</strain>
    </source>
</reference>
<dbReference type="EMBL" id="BLPG01000001">
    <property type="protein sequence ID" value="GFJ87565.1"/>
    <property type="molecule type" value="Genomic_DNA"/>
</dbReference>
<dbReference type="GO" id="GO:0003700">
    <property type="term" value="F:DNA-binding transcription factor activity"/>
    <property type="evidence" value="ECO:0007669"/>
    <property type="project" value="InterPro"/>
</dbReference>
<evidence type="ECO:0000313" key="2">
    <source>
        <dbReference type="EMBL" id="GFJ87565.1"/>
    </source>
</evidence>
<dbReference type="RefSeq" id="WP_173074570.1">
    <property type="nucleotide sequence ID" value="NZ_BAABJB010000079.1"/>
</dbReference>
<dbReference type="GO" id="GO:0006950">
    <property type="term" value="P:response to stress"/>
    <property type="evidence" value="ECO:0007669"/>
    <property type="project" value="TreeGrafter"/>
</dbReference>
<dbReference type="SUPFAM" id="SSF46785">
    <property type="entry name" value="Winged helix' DNA-binding domain"/>
    <property type="match status" value="1"/>
</dbReference>
<feature type="domain" description="HTH marR-type" evidence="1">
    <location>
        <begin position="4"/>
        <end position="140"/>
    </location>
</feature>
<proteinExistence type="predicted"/>
<dbReference type="PANTHER" id="PTHR33164">
    <property type="entry name" value="TRANSCRIPTIONAL REGULATOR, MARR FAMILY"/>
    <property type="match status" value="1"/>
</dbReference>
<dbReference type="PANTHER" id="PTHR33164:SF107">
    <property type="entry name" value="TRANSCRIPTIONAL REGULATORY PROTEIN"/>
    <property type="match status" value="1"/>
</dbReference>
<keyword evidence="3" id="KW-1185">Reference proteome</keyword>